<dbReference type="Pfam" id="PF00023">
    <property type="entry name" value="Ank"/>
    <property type="match status" value="2"/>
</dbReference>
<dbReference type="InterPro" id="IPR036770">
    <property type="entry name" value="Ankyrin_rpt-contain_sf"/>
</dbReference>
<evidence type="ECO:0000259" key="5">
    <source>
        <dbReference type="Pfam" id="PF08648"/>
    </source>
</evidence>
<dbReference type="Pfam" id="PF03281">
    <property type="entry name" value="Mab-21"/>
    <property type="match status" value="1"/>
</dbReference>
<sequence length="1305" mass="148681">MEELLSMGGYDVNAQDFRGKTPLHCLFDKNKIDDMTNLVSAMSILLRNGADLNIKDKFQDTPLHEVFYNYDAFTPMIIRYLLKNSNGKFDIESRNNVGYNIFYRFMTGFRASLREEDDFQQIVEDTESFINDFLDCKIIQPCPVKRLLNTKDNYGCSAFQLYINQLDYREETIKKMIKMGADVNTQSAIGVTPLMDAVLDRVAPLAEILLQAGADVNIRDIFGQTALFRVLTTDCFNLLKQHGSDFTICDIFGRPPITDVYLYSPEDSPRSGVIISDFASQRQPVFMTGFRASLREEDDFQQIVEDTESFINDFLDCKIIQPCPVKRLLNTKDNYGCSAFKLYINQLDYREETIKKMIKMGADVNTQSVIGVTPLMDAVLDRVAPLAEILLQAGADVNIRDIFGQTALFRVLTTDCFNLLKQHGADFTICDIFGRPPITDVYLYSPEDSPRSGVIISDFASQRQPVYKLFLENGVSVHAKDKFGSSLLHYAAWYGAQGMAEALLKHGVPRNVTDNNGITPAELAWRVGNYELCNFLSDQPNEADYKDPVKRHYINLLVYHEDVKSINEILPEVEDFQENPAELLNNLISSPKTGIVFKESEAHEVKKEVLKLMDKIAILISTTDPAFRCTVHPTGSSEDGSKIGEADEFDFTFCLNYFSEECIPYQDEDMMNTGFATLKLKSFHESHPLLQYLADEHVIESFIVRDTFQDLFTNAVNNSDTWKENVFYFDGLLNFPIDKPILNMEIHWCGPIMKEIVISIDVVPAVYFPRWMPKEMGTRNQDLAIQGESVQDGCFLLFQPPEVRNKERRKYLRISRFSSEMQYLKSLPDVYLESYAAAKILISNQFCPRLLFSEEFNFDEIFVDSSDKASSSDEYQSEKSDNSWTKKVEMVEENDNLENQEVESEMLEDTRSACSQDGESCSGLIQGTILYKNGGVCDLSRCVIEVDETLRCTRLFTPKENQRMEISNLSFYVENGELRARKCSIIRTIQKDTSRWIHLGPALNVREQESLDKVITKSLTSQENQNLTVAEWLERTFPLTKKASDNESVLEANDQDGNCRVRDDKDKDCLPEQPIIQNMETDNCLEIGQNSMMGTSSNARLKEFTAADDKDVPWEGGEIIDGYGIISSYMLKNCLFCVANDLKDADKSMSHLDITIKLFEKLQSCAKAENLVSFFLPYLNVFTFANEHIKMIPEDEVLESTRIQCHRIQLFCEKEDPRRKEKEEDTGAVVPGPPEGNLGHLTEPGNTDQGRQGTKEDLKGLPQDEADMMKIMGFGNFDSSKESFYTCRQYMNRRGGFNRPLDFIA</sequence>
<evidence type="ECO:0000256" key="1">
    <source>
        <dbReference type="ARBA" id="ARBA00022737"/>
    </source>
</evidence>
<evidence type="ECO:0000256" key="3">
    <source>
        <dbReference type="SAM" id="MobiDB-lite"/>
    </source>
</evidence>
<dbReference type="EMBL" id="JH817038">
    <property type="protein sequence ID" value="EKC34692.1"/>
    <property type="molecule type" value="Genomic_DNA"/>
</dbReference>
<dbReference type="PROSITE" id="PS50088">
    <property type="entry name" value="ANK_REPEAT"/>
    <property type="match status" value="4"/>
</dbReference>
<organism evidence="6">
    <name type="scientific">Magallana gigas</name>
    <name type="common">Pacific oyster</name>
    <name type="synonym">Crassostrea gigas</name>
    <dbReference type="NCBI Taxonomy" id="29159"/>
    <lineage>
        <taxon>Eukaryota</taxon>
        <taxon>Metazoa</taxon>
        <taxon>Spiralia</taxon>
        <taxon>Lophotrochozoa</taxon>
        <taxon>Mollusca</taxon>
        <taxon>Bivalvia</taxon>
        <taxon>Autobranchia</taxon>
        <taxon>Pteriomorphia</taxon>
        <taxon>Ostreida</taxon>
        <taxon>Ostreoidea</taxon>
        <taxon>Ostreidae</taxon>
        <taxon>Magallana</taxon>
    </lineage>
</organism>
<dbReference type="InterPro" id="IPR002110">
    <property type="entry name" value="Ankyrin_rpt"/>
</dbReference>
<reference evidence="6" key="1">
    <citation type="journal article" date="2012" name="Nature">
        <title>The oyster genome reveals stress adaptation and complexity of shell formation.</title>
        <authorList>
            <person name="Zhang G."/>
            <person name="Fang X."/>
            <person name="Guo X."/>
            <person name="Li L."/>
            <person name="Luo R."/>
            <person name="Xu F."/>
            <person name="Yang P."/>
            <person name="Zhang L."/>
            <person name="Wang X."/>
            <person name="Qi H."/>
            <person name="Xiong Z."/>
            <person name="Que H."/>
            <person name="Xie Y."/>
            <person name="Holland P.W."/>
            <person name="Paps J."/>
            <person name="Zhu Y."/>
            <person name="Wu F."/>
            <person name="Chen Y."/>
            <person name="Wang J."/>
            <person name="Peng C."/>
            <person name="Meng J."/>
            <person name="Yang L."/>
            <person name="Liu J."/>
            <person name="Wen B."/>
            <person name="Zhang N."/>
            <person name="Huang Z."/>
            <person name="Zhu Q."/>
            <person name="Feng Y."/>
            <person name="Mount A."/>
            <person name="Hedgecock D."/>
            <person name="Xu Z."/>
            <person name="Liu Y."/>
            <person name="Domazet-Loso T."/>
            <person name="Du Y."/>
            <person name="Sun X."/>
            <person name="Zhang S."/>
            <person name="Liu B."/>
            <person name="Cheng P."/>
            <person name="Jiang X."/>
            <person name="Li J."/>
            <person name="Fan D."/>
            <person name="Wang W."/>
            <person name="Fu W."/>
            <person name="Wang T."/>
            <person name="Wang B."/>
            <person name="Zhang J."/>
            <person name="Peng Z."/>
            <person name="Li Y."/>
            <person name="Li N."/>
            <person name="Wang J."/>
            <person name="Chen M."/>
            <person name="He Y."/>
            <person name="Tan F."/>
            <person name="Song X."/>
            <person name="Zheng Q."/>
            <person name="Huang R."/>
            <person name="Yang H."/>
            <person name="Du X."/>
            <person name="Chen L."/>
            <person name="Yang M."/>
            <person name="Gaffney P.M."/>
            <person name="Wang S."/>
            <person name="Luo L."/>
            <person name="She Z."/>
            <person name="Ming Y."/>
            <person name="Huang W."/>
            <person name="Zhang S."/>
            <person name="Huang B."/>
            <person name="Zhang Y."/>
            <person name="Qu T."/>
            <person name="Ni P."/>
            <person name="Miao G."/>
            <person name="Wang J."/>
            <person name="Wang Q."/>
            <person name="Steinberg C.E."/>
            <person name="Wang H."/>
            <person name="Li N."/>
            <person name="Qian L."/>
            <person name="Zhang G."/>
            <person name="Li Y."/>
            <person name="Yang H."/>
            <person name="Liu X."/>
            <person name="Wang J."/>
            <person name="Yin Y."/>
            <person name="Wang J."/>
        </authorList>
    </citation>
    <scope>NUCLEOTIDE SEQUENCE [LARGE SCALE GENOMIC DNA]</scope>
    <source>
        <strain evidence="6">05x7-T-G4-1.051#20</strain>
    </source>
</reference>
<gene>
    <name evidence="6" type="ORF">CGI_10026829</name>
</gene>
<feature type="compositionally biased region" description="Basic and acidic residues" evidence="3">
    <location>
        <begin position="1216"/>
        <end position="1225"/>
    </location>
</feature>
<dbReference type="PANTHER" id="PTHR24189:SF50">
    <property type="entry name" value="ANKYRIN REPEAT AND SOCS BOX PROTEIN 2"/>
    <property type="match status" value="1"/>
</dbReference>
<proteinExistence type="predicted"/>
<name>K1QCT6_MAGGI</name>
<dbReference type="InterPro" id="IPR013957">
    <property type="entry name" value="SNRNP27"/>
</dbReference>
<keyword evidence="1" id="KW-0677">Repeat</keyword>
<dbReference type="Pfam" id="PF13857">
    <property type="entry name" value="Ank_5"/>
    <property type="match status" value="1"/>
</dbReference>
<accession>K1QCT6</accession>
<feature type="domain" description="Mab-21-like nucleotidyltransferase" evidence="4">
    <location>
        <begin position="639"/>
        <end position="776"/>
    </location>
</feature>
<dbReference type="GO" id="GO:0008380">
    <property type="term" value="P:RNA splicing"/>
    <property type="evidence" value="ECO:0007669"/>
    <property type="project" value="InterPro"/>
</dbReference>
<dbReference type="InParanoid" id="K1QCT6"/>
<dbReference type="PROSITE" id="PS50297">
    <property type="entry name" value="ANK_REP_REGION"/>
    <property type="match status" value="4"/>
</dbReference>
<dbReference type="Gene3D" id="3.30.460.90">
    <property type="match status" value="1"/>
</dbReference>
<evidence type="ECO:0000259" key="4">
    <source>
        <dbReference type="Pfam" id="PF03281"/>
    </source>
</evidence>
<dbReference type="PANTHER" id="PTHR24189">
    <property type="entry name" value="MYOTROPHIN"/>
    <property type="match status" value="1"/>
</dbReference>
<dbReference type="SMART" id="SM00248">
    <property type="entry name" value="ANK"/>
    <property type="match status" value="9"/>
</dbReference>
<dbReference type="InterPro" id="IPR050745">
    <property type="entry name" value="Multifunctional_regulatory"/>
</dbReference>
<evidence type="ECO:0000313" key="6">
    <source>
        <dbReference type="EMBL" id="EKC34692.1"/>
    </source>
</evidence>
<dbReference type="Pfam" id="PF08648">
    <property type="entry name" value="SNRNP27"/>
    <property type="match status" value="1"/>
</dbReference>
<dbReference type="Gene3D" id="1.25.40.20">
    <property type="entry name" value="Ankyrin repeat-containing domain"/>
    <property type="match status" value="4"/>
</dbReference>
<dbReference type="Gene3D" id="1.10.1410.40">
    <property type="match status" value="1"/>
</dbReference>
<dbReference type="HOGENOM" id="CLU_261178_0_0_1"/>
<protein>
    <submittedName>
        <fullName evidence="6">Tankyrase-1</fullName>
    </submittedName>
</protein>
<dbReference type="SUPFAM" id="SSF48403">
    <property type="entry name" value="Ankyrin repeat"/>
    <property type="match status" value="2"/>
</dbReference>
<keyword evidence="2" id="KW-0040">ANK repeat</keyword>
<dbReference type="InterPro" id="IPR046903">
    <property type="entry name" value="Mab-21-like_nuc_Trfase"/>
</dbReference>
<feature type="domain" description="U4/U6.U5 small nuclear ribonucleoprotein 27kDa protein" evidence="5">
    <location>
        <begin position="1264"/>
        <end position="1303"/>
    </location>
</feature>
<evidence type="ECO:0000256" key="2">
    <source>
        <dbReference type="ARBA" id="ARBA00023043"/>
    </source>
</evidence>
<feature type="region of interest" description="Disordered" evidence="3">
    <location>
        <begin position="1216"/>
        <end position="1259"/>
    </location>
</feature>